<dbReference type="InterPro" id="IPR055170">
    <property type="entry name" value="GFO_IDH_MocA-like_dom"/>
</dbReference>
<dbReference type="Gene3D" id="3.40.50.720">
    <property type="entry name" value="NAD(P)-binding Rossmann-like Domain"/>
    <property type="match status" value="1"/>
</dbReference>
<dbReference type="InterPro" id="IPR050463">
    <property type="entry name" value="Gfo/Idh/MocA_oxidrdct_glycsds"/>
</dbReference>
<reference evidence="3 4" key="1">
    <citation type="submission" date="2018-07" db="EMBL/GenBank/DDBJ databases">
        <title>a novel species of Sphingomonas isolated from the rhizosphere soil of Araceae plant.</title>
        <authorList>
            <person name="Zhiyong W."/>
            <person name="Qinglan Z."/>
            <person name="Zhiwei F."/>
            <person name="Ding X."/>
            <person name="Gejiao W."/>
            <person name="Shixue Z."/>
        </authorList>
    </citation>
    <scope>NUCLEOTIDE SEQUENCE [LARGE SCALE GENOMIC DNA]</scope>
    <source>
        <strain evidence="3 4">WZY 27</strain>
    </source>
</reference>
<dbReference type="PANTHER" id="PTHR43818">
    <property type="entry name" value="BCDNA.GH03377"/>
    <property type="match status" value="1"/>
</dbReference>
<evidence type="ECO:0000313" key="3">
    <source>
        <dbReference type="EMBL" id="RDE07328.1"/>
    </source>
</evidence>
<dbReference type="Gene3D" id="3.30.360.10">
    <property type="entry name" value="Dihydrodipicolinate Reductase, domain 2"/>
    <property type="match status" value="1"/>
</dbReference>
<dbReference type="RefSeq" id="WP_114686908.1">
    <property type="nucleotide sequence ID" value="NZ_QQNB01000001.1"/>
</dbReference>
<dbReference type="InterPro" id="IPR036291">
    <property type="entry name" value="NAD(P)-bd_dom_sf"/>
</dbReference>
<protein>
    <submittedName>
        <fullName evidence="3">Gfo/Idh/MocA family oxidoreductase</fullName>
    </submittedName>
</protein>
<dbReference type="SUPFAM" id="SSF55347">
    <property type="entry name" value="Glyceraldehyde-3-phosphate dehydrogenase-like, C-terminal domain"/>
    <property type="match status" value="1"/>
</dbReference>
<accession>A0A369VYE4</accession>
<dbReference type="OrthoDB" id="9792935at2"/>
<dbReference type="Pfam" id="PF22725">
    <property type="entry name" value="GFO_IDH_MocA_C3"/>
    <property type="match status" value="1"/>
</dbReference>
<dbReference type="InterPro" id="IPR000683">
    <property type="entry name" value="Gfo/Idh/MocA-like_OxRdtase_N"/>
</dbReference>
<dbReference type="SUPFAM" id="SSF51735">
    <property type="entry name" value="NAD(P)-binding Rossmann-fold domains"/>
    <property type="match status" value="1"/>
</dbReference>
<proteinExistence type="predicted"/>
<evidence type="ECO:0000313" key="4">
    <source>
        <dbReference type="Proteomes" id="UP000253918"/>
    </source>
</evidence>
<dbReference type="PANTHER" id="PTHR43818:SF5">
    <property type="entry name" value="OXIDOREDUCTASE FAMILY PROTEIN"/>
    <property type="match status" value="1"/>
</dbReference>
<sequence>MINRRTMVKGAGATFGVAITAQSYARIRGANERLNVAIVGVNGRGQAHLSAFSKLPGVQVTHFVDVDSAILAKRAGEAAVKGLPPVETERDYRRLFDKRQVDVVTVATPDFSHARIAIDAMHSGHHVYCEKPIGIAPAEGEAMIAAQRRTGRKLQVGNQQRSSAETRQLAGLIQAGEIGDVYEAQTWYANNRPSIGRGHEAAPPATLDWDLWQGPRPRGPYRTNLVPYNWHWHWRYGTGEICNNAMHELDVARWMMGLSYPTSVQARGARNFYKGDDWEMYDTLAVDLNYADGRTIRWNGQSCNRMLTHGRDRGVLLLGTRGSAVVDRNGFELFGLDGKRTREVKAAAQSATTNTVGEGALDVYHAGNLVDVIRGTAAALNSPIAEGHVSTTLCHLGNMAYRTNSVLRIDPATGRPSSAEAMELWSVAYQPGWEITA</sequence>
<name>A0A369VYE4_9SPHN</name>
<dbReference type="Proteomes" id="UP000253918">
    <property type="component" value="Unassembled WGS sequence"/>
</dbReference>
<dbReference type="AlphaFoldDB" id="A0A369VYE4"/>
<gene>
    <name evidence="3" type="ORF">DVW87_06805</name>
</gene>
<evidence type="ECO:0000259" key="1">
    <source>
        <dbReference type="Pfam" id="PF01408"/>
    </source>
</evidence>
<keyword evidence="4" id="KW-1185">Reference proteome</keyword>
<dbReference type="Pfam" id="PF01408">
    <property type="entry name" value="GFO_IDH_MocA"/>
    <property type="match status" value="1"/>
</dbReference>
<evidence type="ECO:0000259" key="2">
    <source>
        <dbReference type="Pfam" id="PF22725"/>
    </source>
</evidence>
<comment type="caution">
    <text evidence="3">The sequence shown here is derived from an EMBL/GenBank/DDBJ whole genome shotgun (WGS) entry which is preliminary data.</text>
</comment>
<feature type="domain" description="GFO/IDH/MocA-like oxidoreductase" evidence="2">
    <location>
        <begin position="167"/>
        <end position="324"/>
    </location>
</feature>
<feature type="domain" description="Gfo/Idh/MocA-like oxidoreductase N-terminal" evidence="1">
    <location>
        <begin position="34"/>
        <end position="157"/>
    </location>
</feature>
<dbReference type="EMBL" id="QQNB01000001">
    <property type="protein sequence ID" value="RDE07328.1"/>
    <property type="molecule type" value="Genomic_DNA"/>
</dbReference>
<dbReference type="GO" id="GO:0000166">
    <property type="term" value="F:nucleotide binding"/>
    <property type="evidence" value="ECO:0007669"/>
    <property type="project" value="InterPro"/>
</dbReference>
<organism evidence="3 4">
    <name type="scientific">Sphingomonas aracearum</name>
    <dbReference type="NCBI Taxonomy" id="2283317"/>
    <lineage>
        <taxon>Bacteria</taxon>
        <taxon>Pseudomonadati</taxon>
        <taxon>Pseudomonadota</taxon>
        <taxon>Alphaproteobacteria</taxon>
        <taxon>Sphingomonadales</taxon>
        <taxon>Sphingomonadaceae</taxon>
        <taxon>Sphingomonas</taxon>
    </lineage>
</organism>